<comment type="caution">
    <text evidence="3">The sequence shown here is derived from an EMBL/GenBank/DDBJ whole genome shotgun (WGS) entry which is preliminary data.</text>
</comment>
<dbReference type="InterPro" id="IPR027843">
    <property type="entry name" value="DUF4440"/>
</dbReference>
<sequence>MASYTNLPTIQAVAVAGGYSLGGGGDDGKRPPGRSYYPEDDEPQERPRKRTRGGGKLKIKDRCVHCEQDGHFWRYCINRCLHCYSRGHTASALKEGDGRECPVIRHEHPTWYDIMSNDALTYDQLEADIRDRVLRELASSRPALSEEQELLKEVRELTIHETELLRRAQVAGQARAAAEARLAAFKRRQTTMPAASRSQAPDRRLAPISEYRLTTSHRPEGHGPHGNGFVDMYAHLDGSSNVGRAPPTGPRSARSSRARGVDDGRGGTRGVTPNADGIKKNLNAYRNALVASKAEECASLYASDGVIMAQNFVTVVGRDAIKEWYSNCFANIALSVSFDIKEAIVVSEEYGFARTTSAGTQKINKTGETSKEANQELFVMKKVEDQWKIARYCFCTTNPPKYA</sequence>
<name>A0AAN7VP35_9PEZI</name>
<dbReference type="SUPFAM" id="SSF54427">
    <property type="entry name" value="NTF2-like"/>
    <property type="match status" value="1"/>
</dbReference>
<evidence type="ECO:0000313" key="3">
    <source>
        <dbReference type="EMBL" id="KAK5694086.1"/>
    </source>
</evidence>
<evidence type="ECO:0000256" key="1">
    <source>
        <dbReference type="SAM" id="MobiDB-lite"/>
    </source>
</evidence>
<protein>
    <recommendedName>
        <fullName evidence="2">DUF4440 domain-containing protein</fullName>
    </recommendedName>
</protein>
<proteinExistence type="predicted"/>
<feature type="compositionally biased region" description="Low complexity" evidence="1">
    <location>
        <begin position="243"/>
        <end position="255"/>
    </location>
</feature>
<dbReference type="EMBL" id="JAVRQU010000016">
    <property type="protein sequence ID" value="KAK5694086.1"/>
    <property type="molecule type" value="Genomic_DNA"/>
</dbReference>
<evidence type="ECO:0000259" key="2">
    <source>
        <dbReference type="Pfam" id="PF14534"/>
    </source>
</evidence>
<dbReference type="Gene3D" id="3.10.450.50">
    <property type="match status" value="1"/>
</dbReference>
<dbReference type="Pfam" id="PF14534">
    <property type="entry name" value="DUF4440"/>
    <property type="match status" value="1"/>
</dbReference>
<feature type="region of interest" description="Disordered" evidence="1">
    <location>
        <begin position="237"/>
        <end position="275"/>
    </location>
</feature>
<dbReference type="Proteomes" id="UP001310594">
    <property type="component" value="Unassembled WGS sequence"/>
</dbReference>
<dbReference type="AlphaFoldDB" id="A0AAN7VP35"/>
<reference evidence="3" key="1">
    <citation type="submission" date="2023-08" db="EMBL/GenBank/DDBJ databases">
        <title>Black Yeasts Isolated from many extreme environments.</title>
        <authorList>
            <person name="Coleine C."/>
            <person name="Stajich J.E."/>
            <person name="Selbmann L."/>
        </authorList>
    </citation>
    <scope>NUCLEOTIDE SEQUENCE</scope>
    <source>
        <strain evidence="3">CCFEE 5810</strain>
    </source>
</reference>
<dbReference type="InterPro" id="IPR032710">
    <property type="entry name" value="NTF2-like_dom_sf"/>
</dbReference>
<evidence type="ECO:0000313" key="4">
    <source>
        <dbReference type="Proteomes" id="UP001310594"/>
    </source>
</evidence>
<feature type="domain" description="DUF4440" evidence="2">
    <location>
        <begin position="278"/>
        <end position="389"/>
    </location>
</feature>
<feature type="region of interest" description="Disordered" evidence="1">
    <location>
        <begin position="18"/>
        <end position="54"/>
    </location>
</feature>
<gene>
    <name evidence="3" type="ORF">LTR97_009707</name>
</gene>
<organism evidence="3 4">
    <name type="scientific">Elasticomyces elasticus</name>
    <dbReference type="NCBI Taxonomy" id="574655"/>
    <lineage>
        <taxon>Eukaryota</taxon>
        <taxon>Fungi</taxon>
        <taxon>Dikarya</taxon>
        <taxon>Ascomycota</taxon>
        <taxon>Pezizomycotina</taxon>
        <taxon>Dothideomycetes</taxon>
        <taxon>Dothideomycetidae</taxon>
        <taxon>Mycosphaerellales</taxon>
        <taxon>Teratosphaeriaceae</taxon>
        <taxon>Elasticomyces</taxon>
    </lineage>
</organism>
<accession>A0AAN7VP35</accession>